<feature type="transmembrane region" description="Helical" evidence="7">
    <location>
        <begin position="357"/>
        <end position="385"/>
    </location>
</feature>
<feature type="domain" description="ABC3 transporter permease C-terminal" evidence="8">
    <location>
        <begin position="269"/>
        <end position="389"/>
    </location>
</feature>
<feature type="transmembrane region" description="Helical" evidence="7">
    <location>
        <begin position="656"/>
        <end position="675"/>
    </location>
</feature>
<dbReference type="AlphaFoldDB" id="A0A4P2Q9V9"/>
<keyword evidence="3" id="KW-1003">Cell membrane</keyword>
<feature type="transmembrane region" description="Helical" evidence="7">
    <location>
        <begin position="433"/>
        <end position="453"/>
    </location>
</feature>
<dbReference type="RefSeq" id="WP_129353957.1">
    <property type="nucleotide sequence ID" value="NZ_CP012670.1"/>
</dbReference>
<evidence type="ECO:0000256" key="4">
    <source>
        <dbReference type="ARBA" id="ARBA00022692"/>
    </source>
</evidence>
<feature type="transmembrane region" description="Helical" evidence="7">
    <location>
        <begin position="269"/>
        <end position="291"/>
    </location>
</feature>
<name>A0A4P2Q9V9_SORCE</name>
<evidence type="ECO:0000256" key="7">
    <source>
        <dbReference type="SAM" id="Phobius"/>
    </source>
</evidence>
<evidence type="ECO:0000259" key="8">
    <source>
        <dbReference type="Pfam" id="PF02687"/>
    </source>
</evidence>
<dbReference type="Proteomes" id="UP000295781">
    <property type="component" value="Chromosome"/>
</dbReference>
<accession>A0A4P2Q9V9</accession>
<keyword evidence="4 7" id="KW-0812">Transmembrane</keyword>
<evidence type="ECO:0000256" key="2">
    <source>
        <dbReference type="ARBA" id="ARBA00005236"/>
    </source>
</evidence>
<evidence type="ECO:0000256" key="1">
    <source>
        <dbReference type="ARBA" id="ARBA00004651"/>
    </source>
</evidence>
<keyword evidence="5 7" id="KW-1133">Transmembrane helix</keyword>
<evidence type="ECO:0000313" key="10">
    <source>
        <dbReference type="Proteomes" id="UP000295781"/>
    </source>
</evidence>
<feature type="transmembrane region" description="Helical" evidence="7">
    <location>
        <begin position="702"/>
        <end position="732"/>
    </location>
</feature>
<gene>
    <name evidence="9" type="ORF">SOCEGT47_069460</name>
</gene>
<dbReference type="GO" id="GO:0098797">
    <property type="term" value="C:plasma membrane protein complex"/>
    <property type="evidence" value="ECO:0007669"/>
    <property type="project" value="TreeGrafter"/>
</dbReference>
<evidence type="ECO:0000256" key="3">
    <source>
        <dbReference type="ARBA" id="ARBA00022475"/>
    </source>
</evidence>
<comment type="subcellular location">
    <subcellularLocation>
        <location evidence="1">Cell membrane</location>
        <topology evidence="1">Multi-pass membrane protein</topology>
    </subcellularLocation>
</comment>
<dbReference type="EMBL" id="CP012670">
    <property type="protein sequence ID" value="AUX26385.1"/>
    <property type="molecule type" value="Genomic_DNA"/>
</dbReference>
<reference evidence="9 10" key="1">
    <citation type="submission" date="2015-09" db="EMBL/GenBank/DDBJ databases">
        <title>Sorangium comparison.</title>
        <authorList>
            <person name="Zaburannyi N."/>
            <person name="Bunk B."/>
            <person name="Overmann J."/>
            <person name="Mueller R."/>
        </authorList>
    </citation>
    <scope>NUCLEOTIDE SEQUENCE [LARGE SCALE GENOMIC DNA]</scope>
    <source>
        <strain evidence="9 10">So ceGT47</strain>
    </source>
</reference>
<sequence>MRALDRKLLRDLWQMRGPALAILLVVAAGVAVFVASRSALDSLELTRAAYYEDYRFAHVFARVTRAPESVGRRAAGLPGVLQAQTRVVTDVTLALPGVAEPLTGRLISIPERRAPMLNDLYLREGRYIEPGRDDEVLLGEAFADKRGLRPGDSVEVVVNGRMRRLQIVGVALSPEYVYQISGTSPWPDDERFAVMWMGAEALRAALDMRGAFNDLTLTLAHGASEGDVIAALDRALAPYGGLGAHGRDRQISDRFLSDEFQQLRSTATIVPSLFLAVAAFLLNVVISRVISTQRTQIATLKAFGYSSWAIGRHYLALALLLVLAGAAAGVLVGLWLGDGMTRLYAEFYRFPVLELRITAGTAALGALISVVAATLGVALAVARAVRLPPAEAMRPEAPASYRPTLVERLGLGRLLSPAARMILRNVSRRPVKALLGAAGVAVAVSIVVVGRFTEDAGQYMMNMQFRLVQGEDAAVFFYQPVPRAALSELAHVPGVLHVEPMRAAPVALRAGHREHRTAIVGASPDAVLHRTVDRHGAFVPLPDEGLLLGVYLARKLGVRPGDVLTVEVLEGRRPVREVPVAALIDDLVGASAAMDLDALNRLLGEGDSISGAYLAVDRLGEEAAYERLKRTPAVAGVSTTRAALESFDKIMGENLGVMRAIQVVFSSIIAFAVVYNKARIALAERSRELASLRVLGFTRAEVSLILLGELGVTTLAGIPLGLGLGYYFAWAMCKAYEDTELFRFPLIIHPSTYAYAALVVLVSAAVSALLVRRRVDQLDLVGVLKTRD</sequence>
<dbReference type="GO" id="GO:0044874">
    <property type="term" value="P:lipoprotein localization to outer membrane"/>
    <property type="evidence" value="ECO:0007669"/>
    <property type="project" value="TreeGrafter"/>
</dbReference>
<evidence type="ECO:0000256" key="5">
    <source>
        <dbReference type="ARBA" id="ARBA00022989"/>
    </source>
</evidence>
<feature type="domain" description="ABC3 transporter permease C-terminal" evidence="8">
    <location>
        <begin position="663"/>
        <end position="774"/>
    </location>
</feature>
<proteinExistence type="inferred from homology"/>
<dbReference type="PANTHER" id="PTHR30489">
    <property type="entry name" value="LIPOPROTEIN-RELEASING SYSTEM TRANSMEMBRANE PROTEIN LOLE"/>
    <property type="match status" value="1"/>
</dbReference>
<dbReference type="InterPro" id="IPR003838">
    <property type="entry name" value="ABC3_permease_C"/>
</dbReference>
<feature type="transmembrane region" description="Helical" evidence="7">
    <location>
        <begin position="752"/>
        <end position="771"/>
    </location>
</feature>
<dbReference type="OrthoDB" id="5137249at2"/>
<organism evidence="9 10">
    <name type="scientific">Sorangium cellulosum</name>
    <name type="common">Polyangium cellulosum</name>
    <dbReference type="NCBI Taxonomy" id="56"/>
    <lineage>
        <taxon>Bacteria</taxon>
        <taxon>Pseudomonadati</taxon>
        <taxon>Myxococcota</taxon>
        <taxon>Polyangia</taxon>
        <taxon>Polyangiales</taxon>
        <taxon>Polyangiaceae</taxon>
        <taxon>Sorangium</taxon>
    </lineage>
</organism>
<feature type="transmembrane region" description="Helical" evidence="7">
    <location>
        <begin position="314"/>
        <end position="337"/>
    </location>
</feature>
<protein>
    <recommendedName>
        <fullName evidence="8">ABC3 transporter permease C-terminal domain-containing protein</fullName>
    </recommendedName>
</protein>
<evidence type="ECO:0000313" key="9">
    <source>
        <dbReference type="EMBL" id="AUX26385.1"/>
    </source>
</evidence>
<evidence type="ECO:0000256" key="6">
    <source>
        <dbReference type="ARBA" id="ARBA00023136"/>
    </source>
</evidence>
<dbReference type="Pfam" id="PF02687">
    <property type="entry name" value="FtsX"/>
    <property type="match status" value="2"/>
</dbReference>
<comment type="similarity">
    <text evidence="2">Belongs to the ABC-4 integral membrane protein family. LolC/E subfamily.</text>
</comment>
<dbReference type="PANTHER" id="PTHR30489:SF0">
    <property type="entry name" value="LIPOPROTEIN-RELEASING SYSTEM TRANSMEMBRANE PROTEIN LOLE"/>
    <property type="match status" value="1"/>
</dbReference>
<dbReference type="InterPro" id="IPR051447">
    <property type="entry name" value="Lipoprotein-release_system"/>
</dbReference>
<keyword evidence="6 7" id="KW-0472">Membrane</keyword>